<keyword evidence="3" id="KW-0813">Transport</keyword>
<feature type="region of interest" description="Disordered" evidence="14">
    <location>
        <begin position="613"/>
        <end position="641"/>
    </location>
</feature>
<feature type="transmembrane region" description="Helical" evidence="15">
    <location>
        <begin position="247"/>
        <end position="274"/>
    </location>
</feature>
<evidence type="ECO:0000256" key="12">
    <source>
        <dbReference type="ARBA" id="ARBA00033708"/>
    </source>
</evidence>
<comment type="similarity">
    <text evidence="2 13">Belongs to the sodium:solute symporter (SSF) (TC 2.A.21) family.</text>
</comment>
<evidence type="ECO:0000313" key="16">
    <source>
        <dbReference type="EMBL" id="PCK24411.1"/>
    </source>
</evidence>
<dbReference type="GO" id="GO:0046942">
    <property type="term" value="P:carboxylic acid transport"/>
    <property type="evidence" value="ECO:0007669"/>
    <property type="project" value="UniProtKB-ARBA"/>
</dbReference>
<keyword evidence="4" id="KW-1003">Cell membrane</keyword>
<dbReference type="InterPro" id="IPR038377">
    <property type="entry name" value="Na/Glc_symporter_sf"/>
</dbReference>
<feature type="transmembrane region" description="Helical" evidence="15">
    <location>
        <begin position="578"/>
        <end position="598"/>
    </location>
</feature>
<feature type="transmembrane region" description="Helical" evidence="15">
    <location>
        <begin position="125"/>
        <end position="146"/>
    </location>
</feature>
<feature type="transmembrane region" description="Helical" evidence="15">
    <location>
        <begin position="187"/>
        <end position="216"/>
    </location>
</feature>
<dbReference type="AlphaFoldDB" id="A0A2A5J600"/>
<comment type="subcellular location">
    <subcellularLocation>
        <location evidence="1">Cell membrane</location>
        <topology evidence="1">Multi-pass membrane protein</topology>
    </subcellularLocation>
</comment>
<dbReference type="InterPro" id="IPR001734">
    <property type="entry name" value="Na/solute_symporter"/>
</dbReference>
<feature type="transmembrane region" description="Helical" evidence="15">
    <location>
        <begin position="20"/>
        <end position="39"/>
    </location>
</feature>
<evidence type="ECO:0000256" key="14">
    <source>
        <dbReference type="SAM" id="MobiDB-lite"/>
    </source>
</evidence>
<feature type="transmembrane region" description="Helical" evidence="15">
    <location>
        <begin position="317"/>
        <end position="341"/>
    </location>
</feature>
<dbReference type="GO" id="GO:0015293">
    <property type="term" value="F:symporter activity"/>
    <property type="evidence" value="ECO:0007669"/>
    <property type="project" value="UniProtKB-KW"/>
</dbReference>
<dbReference type="PANTHER" id="PTHR48086:SF3">
    <property type="entry name" value="SODIUM_PROLINE SYMPORTER"/>
    <property type="match status" value="1"/>
</dbReference>
<dbReference type="PROSITE" id="PS00457">
    <property type="entry name" value="NA_SOLUT_SYMP_2"/>
    <property type="match status" value="1"/>
</dbReference>
<evidence type="ECO:0000256" key="10">
    <source>
        <dbReference type="ARBA" id="ARBA00023136"/>
    </source>
</evidence>
<feature type="transmembrane region" description="Helical" evidence="15">
    <location>
        <begin position="489"/>
        <end position="509"/>
    </location>
</feature>
<keyword evidence="7 15" id="KW-1133">Transmembrane helix</keyword>
<evidence type="ECO:0000256" key="15">
    <source>
        <dbReference type="SAM" id="Phobius"/>
    </source>
</evidence>
<evidence type="ECO:0000256" key="1">
    <source>
        <dbReference type="ARBA" id="ARBA00004651"/>
    </source>
</evidence>
<dbReference type="InterPro" id="IPR018212">
    <property type="entry name" value="Na/solute_symporter_CS"/>
</dbReference>
<keyword evidence="9" id="KW-0406">Ion transport</keyword>
<dbReference type="Pfam" id="PF00474">
    <property type="entry name" value="SSF"/>
    <property type="match status" value="1"/>
</dbReference>
<evidence type="ECO:0000313" key="17">
    <source>
        <dbReference type="Proteomes" id="UP000230886"/>
    </source>
</evidence>
<feature type="transmembrane region" description="Helical" evidence="15">
    <location>
        <begin position="443"/>
        <end position="460"/>
    </location>
</feature>
<evidence type="ECO:0008006" key="18">
    <source>
        <dbReference type="Google" id="ProtNLM"/>
    </source>
</evidence>
<dbReference type="GO" id="GO:0005886">
    <property type="term" value="C:plasma membrane"/>
    <property type="evidence" value="ECO:0007669"/>
    <property type="project" value="UniProtKB-SubCell"/>
</dbReference>
<dbReference type="Proteomes" id="UP000230886">
    <property type="component" value="Unassembled WGS sequence"/>
</dbReference>
<evidence type="ECO:0000256" key="11">
    <source>
        <dbReference type="ARBA" id="ARBA00023201"/>
    </source>
</evidence>
<feature type="transmembrane region" description="Helical" evidence="15">
    <location>
        <begin position="546"/>
        <end position="566"/>
    </location>
</feature>
<evidence type="ECO:0000256" key="4">
    <source>
        <dbReference type="ARBA" id="ARBA00022475"/>
    </source>
</evidence>
<proteinExistence type="inferred from homology"/>
<dbReference type="GO" id="GO:0006814">
    <property type="term" value="P:sodium ion transport"/>
    <property type="evidence" value="ECO:0007669"/>
    <property type="project" value="UniProtKB-KW"/>
</dbReference>
<keyword evidence="11" id="KW-0739">Sodium transport</keyword>
<evidence type="ECO:0000256" key="9">
    <source>
        <dbReference type="ARBA" id="ARBA00023065"/>
    </source>
</evidence>
<name>A0A2A5J600_RHOSG</name>
<evidence type="ECO:0000256" key="6">
    <source>
        <dbReference type="ARBA" id="ARBA00022847"/>
    </source>
</evidence>
<comment type="catalytic activity">
    <reaction evidence="12">
        <text>L-proline(in) + Na(+)(in) = L-proline(out) + Na(+)(out)</text>
        <dbReference type="Rhea" id="RHEA:28967"/>
        <dbReference type="ChEBI" id="CHEBI:29101"/>
        <dbReference type="ChEBI" id="CHEBI:60039"/>
    </reaction>
</comment>
<accession>A0A2A5J600</accession>
<keyword evidence="6" id="KW-0769">Symport</keyword>
<dbReference type="EMBL" id="NOVD01000030">
    <property type="protein sequence ID" value="PCK24411.1"/>
    <property type="molecule type" value="Genomic_DNA"/>
</dbReference>
<evidence type="ECO:0000256" key="8">
    <source>
        <dbReference type="ARBA" id="ARBA00023053"/>
    </source>
</evidence>
<keyword evidence="8" id="KW-0915">Sodium</keyword>
<feature type="transmembrane region" description="Helical" evidence="15">
    <location>
        <begin position="361"/>
        <end position="381"/>
    </location>
</feature>
<feature type="transmembrane region" description="Helical" evidence="15">
    <location>
        <begin position="521"/>
        <end position="539"/>
    </location>
</feature>
<feature type="transmembrane region" description="Helical" evidence="15">
    <location>
        <begin position="402"/>
        <end position="423"/>
    </location>
</feature>
<sequence length="641" mass="69308">MSDRRYAENTSTDRWSRNVIVHTLFIWLYAAQPALLTACRDEKSTNETHWLIQSFPSEEHRLRRTIRADQYDRALATFVHRNVPPARSGHRRTDFGLVPDTRVRSCDRSSHRPLGHRVSSGSGGLMIVTFGALGVFFVVIVIVLHISKNRQSVATFSNYAVGERSFSSWFVSMAYTNSWWPGSTFTAVFGLTVASGVIGLYFLVYSVLGVLAMYFIARPVWKWGKKFDLRTQADLLDLRYNSRGLKLIGSAISVVALVPWLVLGLIAMGAVVQWASLGKLSDADSILIGIAVLVVRQFWTVQMGMRGLILTDMVQGIVAYIGSAILCLGLLFFYFGGISNMSKLTDAQLSLPGFGSDEGGLYYFGIVAAGIIGSLCWPMIFTRIYTAASVREVKKGSLQTMAIGFVFCVLLMFVALCAAPIPFAAANPVSSFFAIAQDAGGTWLLAIALVIVFAAGMGFVDGVTQAIGTQVANDIVAVVHPLRDKQELYLAKAAMAVTAMVAAIIAYRIYDSPKLAGVTQLAYQAIIQLAVPIFGGLMWRKGNRDGAIAGLLVGAVIALALTVPYMDQGGAVPWLEGLGSGLVGLVANLVVFVAVSLLRASDREELERVDQLFESAREPSRSPGQTTPVPSAGQVAPAPLP</sequence>
<dbReference type="PROSITE" id="PS50283">
    <property type="entry name" value="NA_SOLUT_SYMP_3"/>
    <property type="match status" value="1"/>
</dbReference>
<comment type="caution">
    <text evidence="16">The sequence shown here is derived from an EMBL/GenBank/DDBJ whole genome shotgun (WGS) entry which is preliminary data.</text>
</comment>
<evidence type="ECO:0000256" key="3">
    <source>
        <dbReference type="ARBA" id="ARBA00022448"/>
    </source>
</evidence>
<keyword evidence="5 15" id="KW-0812">Transmembrane</keyword>
<organism evidence="16 17">
    <name type="scientific">Rhodococcus qingshengii</name>
    <dbReference type="NCBI Taxonomy" id="334542"/>
    <lineage>
        <taxon>Bacteria</taxon>
        <taxon>Bacillati</taxon>
        <taxon>Actinomycetota</taxon>
        <taxon>Actinomycetes</taxon>
        <taxon>Mycobacteriales</taxon>
        <taxon>Nocardiaceae</taxon>
        <taxon>Rhodococcus</taxon>
        <taxon>Rhodococcus erythropolis group</taxon>
    </lineage>
</organism>
<evidence type="ECO:0000256" key="2">
    <source>
        <dbReference type="ARBA" id="ARBA00006434"/>
    </source>
</evidence>
<keyword evidence="10 15" id="KW-0472">Membrane</keyword>
<gene>
    <name evidence="16" type="ORF">CHR55_25820</name>
</gene>
<evidence type="ECO:0000256" key="5">
    <source>
        <dbReference type="ARBA" id="ARBA00022692"/>
    </source>
</evidence>
<dbReference type="InterPro" id="IPR050277">
    <property type="entry name" value="Sodium:Solute_Symporter"/>
</dbReference>
<reference evidence="16 17" key="1">
    <citation type="submission" date="2017-07" db="EMBL/GenBank/DDBJ databases">
        <title>Draft sequence of Rhodococcus enclensis 23b-28.</title>
        <authorList>
            <person name="Besaury L."/>
            <person name="Sancelme M."/>
            <person name="Amato P."/>
            <person name="Lallement A."/>
            <person name="Delort A.-M."/>
        </authorList>
    </citation>
    <scope>NUCLEOTIDE SEQUENCE [LARGE SCALE GENOMIC DNA]</scope>
    <source>
        <strain evidence="16 17">23b-28</strain>
    </source>
</reference>
<protein>
    <recommendedName>
        <fullName evidence="18">Sodium:solute symporter family protein</fullName>
    </recommendedName>
</protein>
<evidence type="ECO:0000256" key="13">
    <source>
        <dbReference type="RuleBase" id="RU362091"/>
    </source>
</evidence>
<feature type="transmembrane region" description="Helical" evidence="15">
    <location>
        <begin position="286"/>
        <end position="305"/>
    </location>
</feature>
<dbReference type="PANTHER" id="PTHR48086">
    <property type="entry name" value="SODIUM/PROLINE SYMPORTER-RELATED"/>
    <property type="match status" value="1"/>
</dbReference>
<evidence type="ECO:0000256" key="7">
    <source>
        <dbReference type="ARBA" id="ARBA00022989"/>
    </source>
</evidence>
<dbReference type="CDD" id="cd10322">
    <property type="entry name" value="SLC5sbd"/>
    <property type="match status" value="1"/>
</dbReference>
<dbReference type="Gene3D" id="1.20.1730.10">
    <property type="entry name" value="Sodium/glucose cotransporter"/>
    <property type="match status" value="1"/>
</dbReference>